<dbReference type="InterPro" id="IPR011322">
    <property type="entry name" value="N-reg_PII-like_a/b"/>
</dbReference>
<protein>
    <submittedName>
        <fullName evidence="2">Divalent cation tolerance protein CutA</fullName>
    </submittedName>
</protein>
<name>A0A7X5LNA6_9ALTE</name>
<comment type="similarity">
    <text evidence="1">Belongs to the CutA family.</text>
</comment>
<dbReference type="InterPro" id="IPR015867">
    <property type="entry name" value="N-reg_PII/ATP_PRibTrfase_C"/>
</dbReference>
<dbReference type="Proteomes" id="UP000470213">
    <property type="component" value="Unassembled WGS sequence"/>
</dbReference>
<reference evidence="2 3" key="1">
    <citation type="submission" date="2020-01" db="EMBL/GenBank/DDBJ databases">
        <authorList>
            <person name="Chen J."/>
            <person name="Zhu S."/>
            <person name="Yang J."/>
        </authorList>
    </citation>
    <scope>NUCLEOTIDE SEQUENCE [LARGE SCALE GENOMIC DNA]</scope>
    <source>
        <strain evidence="2 3">345S023</strain>
    </source>
</reference>
<evidence type="ECO:0000313" key="3">
    <source>
        <dbReference type="Proteomes" id="UP000470213"/>
    </source>
</evidence>
<dbReference type="Gene3D" id="3.30.70.120">
    <property type="match status" value="1"/>
</dbReference>
<accession>A0A7X5LNA6</accession>
<dbReference type="InterPro" id="IPR004323">
    <property type="entry name" value="Ion_tolerance_CutA"/>
</dbReference>
<gene>
    <name evidence="2" type="ORF">GTH32_14945</name>
</gene>
<dbReference type="GO" id="GO:0005507">
    <property type="term" value="F:copper ion binding"/>
    <property type="evidence" value="ECO:0007669"/>
    <property type="project" value="TreeGrafter"/>
</dbReference>
<dbReference type="PANTHER" id="PTHR23419">
    <property type="entry name" value="DIVALENT CATION TOLERANCE CUTA-RELATED"/>
    <property type="match status" value="1"/>
</dbReference>
<dbReference type="GO" id="GO:0010038">
    <property type="term" value="P:response to metal ion"/>
    <property type="evidence" value="ECO:0007669"/>
    <property type="project" value="InterPro"/>
</dbReference>
<evidence type="ECO:0000313" key="2">
    <source>
        <dbReference type="EMBL" id="NDV92473.1"/>
    </source>
</evidence>
<keyword evidence="3" id="KW-1185">Reference proteome</keyword>
<dbReference type="AlphaFoldDB" id="A0A7X5LNA6"/>
<proteinExistence type="inferred from homology"/>
<dbReference type="Pfam" id="PF03091">
    <property type="entry name" value="CutA1"/>
    <property type="match status" value="1"/>
</dbReference>
<organism evidence="2 3">
    <name type="scientific">Alteromonas profundi</name>
    <dbReference type="NCBI Taxonomy" id="2696062"/>
    <lineage>
        <taxon>Bacteria</taxon>
        <taxon>Pseudomonadati</taxon>
        <taxon>Pseudomonadota</taxon>
        <taxon>Gammaproteobacteria</taxon>
        <taxon>Alteromonadales</taxon>
        <taxon>Alteromonadaceae</taxon>
        <taxon>Alteromonas/Salinimonas group</taxon>
        <taxon>Alteromonas</taxon>
    </lineage>
</organism>
<dbReference type="SUPFAM" id="SSF54913">
    <property type="entry name" value="GlnB-like"/>
    <property type="match status" value="1"/>
</dbReference>
<dbReference type="EMBL" id="JAAAWN010000023">
    <property type="protein sequence ID" value="NDV92473.1"/>
    <property type="molecule type" value="Genomic_DNA"/>
</dbReference>
<dbReference type="PANTHER" id="PTHR23419:SF8">
    <property type="entry name" value="FI09726P"/>
    <property type="match status" value="1"/>
</dbReference>
<evidence type="ECO:0000256" key="1">
    <source>
        <dbReference type="ARBA" id="ARBA00010169"/>
    </source>
</evidence>
<sequence>MSIRVVLCTAPNEAVAKNIAQALIAEKKAACVNIVANVQSVYEWQGSVETDSEHQLIIKTTHERLNEAYALMCKHHPYDVPEWVVLEAHASPAYGSWLLDVVNNA</sequence>
<dbReference type="RefSeq" id="WP_163087223.1">
    <property type="nucleotide sequence ID" value="NZ_JAAAWN010000023.1"/>
</dbReference>
<comment type="caution">
    <text evidence="2">The sequence shown here is derived from an EMBL/GenBank/DDBJ whole genome shotgun (WGS) entry which is preliminary data.</text>
</comment>